<dbReference type="InterPro" id="IPR051712">
    <property type="entry name" value="ARTD-AVP"/>
</dbReference>
<sequence length="363" mass="40647">MASASKSDEEIVSDTESIPTGSESDGSSDEETDCQSQVGVPCKFYNSRGGCRDGAKCSYLHVCKYALKGNCRNGSNCKQSHSTVGSASSGASNRASVRSASSEEEERTAPKLTDGRFYQWQLNDGNSWMDIDNDHVIEAQYSLPHTKSIKIYNTPYGAVCINFNRIRVCGKSLKVRRLDDGKTVWNWYCTLRRKWIKYGDKDSKGNTSPVTSSDIDRNFQSDPKGSFTFSVGAETLEIRFKEMRQVGKNRKRRVTRRPVYRQQQATAAGVPQATSAVRTLSVGTSPKWQFKGDNGGWHEFKHRRGTPSECSVNSKDIEKTYQQNPSGTLSFTVKGDTYKLDFGAMMQTNLKNNHTRKIRRLIV</sequence>
<dbReference type="GeneTree" id="ENSGT00940000164581"/>
<dbReference type="InterPro" id="IPR004170">
    <property type="entry name" value="WWE_dom"/>
</dbReference>
<dbReference type="SUPFAM" id="SSF117839">
    <property type="entry name" value="WWE domain"/>
    <property type="match status" value="2"/>
</dbReference>
<dbReference type="Proteomes" id="UP000694389">
    <property type="component" value="Unassembled WGS sequence"/>
</dbReference>
<dbReference type="Pfam" id="PF23466">
    <property type="entry name" value="WWE_4"/>
    <property type="match status" value="1"/>
</dbReference>
<dbReference type="GO" id="GO:0008270">
    <property type="term" value="F:zinc ion binding"/>
    <property type="evidence" value="ECO:0007669"/>
    <property type="project" value="UniProtKB-KW"/>
</dbReference>
<dbReference type="GeneID" id="127358756"/>
<dbReference type="GO" id="GO:0003950">
    <property type="term" value="F:NAD+ poly-ADP-ribosyltransferase activity"/>
    <property type="evidence" value="ECO:0007669"/>
    <property type="project" value="TreeGrafter"/>
</dbReference>
<dbReference type="OMA" id="GRYYQWQ"/>
<accession>A0A8C4IWZ9</accession>
<feature type="domain" description="WWE" evidence="7">
    <location>
        <begin position="171"/>
        <end position="261"/>
    </location>
</feature>
<feature type="domain" description="C3H1-type" evidence="6">
    <location>
        <begin position="62"/>
        <end position="84"/>
    </location>
</feature>
<dbReference type="InterPro" id="IPR037197">
    <property type="entry name" value="WWE_dom_sf"/>
</dbReference>
<reference evidence="8" key="2">
    <citation type="submission" date="2025-09" db="UniProtKB">
        <authorList>
            <consortium name="Ensembl"/>
        </authorList>
    </citation>
    <scope>IDENTIFICATION</scope>
</reference>
<feature type="region of interest" description="Disordered" evidence="5">
    <location>
        <begin position="1"/>
        <end position="34"/>
    </location>
</feature>
<proteinExistence type="inferred from homology"/>
<keyword evidence="4" id="KW-0863">Zinc-finger</keyword>
<keyword evidence="4" id="KW-0479">Metal-binding</keyword>
<comment type="similarity">
    <text evidence="3">Belongs to the ARTD/PARP family.</text>
</comment>
<comment type="subcellular location">
    <subcellularLocation>
        <location evidence="1">Nucleus</location>
    </subcellularLocation>
</comment>
<evidence type="ECO:0000259" key="7">
    <source>
        <dbReference type="PROSITE" id="PS50918"/>
    </source>
</evidence>
<evidence type="ECO:0000313" key="8">
    <source>
        <dbReference type="Ensembl" id="ENSDLAP00005061804.2"/>
    </source>
</evidence>
<feature type="domain" description="C3H1-type" evidence="6">
    <location>
        <begin position="36"/>
        <end position="61"/>
    </location>
</feature>
<evidence type="ECO:0000256" key="3">
    <source>
        <dbReference type="ARBA" id="ARBA00024347"/>
    </source>
</evidence>
<dbReference type="PROSITE" id="PS50103">
    <property type="entry name" value="ZF_C3H1"/>
    <property type="match status" value="2"/>
</dbReference>
<organism evidence="8 9">
    <name type="scientific">Dicentrarchus labrax</name>
    <name type="common">European seabass</name>
    <name type="synonym">Morone labrax</name>
    <dbReference type="NCBI Taxonomy" id="13489"/>
    <lineage>
        <taxon>Eukaryota</taxon>
        <taxon>Metazoa</taxon>
        <taxon>Chordata</taxon>
        <taxon>Craniata</taxon>
        <taxon>Vertebrata</taxon>
        <taxon>Euteleostomi</taxon>
        <taxon>Actinopterygii</taxon>
        <taxon>Neopterygii</taxon>
        <taxon>Teleostei</taxon>
        <taxon>Neoteleostei</taxon>
        <taxon>Acanthomorphata</taxon>
        <taxon>Eupercaria</taxon>
        <taxon>Moronidae</taxon>
        <taxon>Dicentrarchus</taxon>
    </lineage>
</organism>
<feature type="compositionally biased region" description="Low complexity" evidence="5">
    <location>
        <begin position="84"/>
        <end position="100"/>
    </location>
</feature>
<feature type="zinc finger region" description="C3H1-type" evidence="4">
    <location>
        <begin position="62"/>
        <end position="84"/>
    </location>
</feature>
<dbReference type="SMART" id="SM00356">
    <property type="entry name" value="ZnF_C3H1"/>
    <property type="match status" value="2"/>
</dbReference>
<evidence type="ECO:0000313" key="9">
    <source>
        <dbReference type="Proteomes" id="UP000694389"/>
    </source>
</evidence>
<evidence type="ECO:0000256" key="4">
    <source>
        <dbReference type="PROSITE-ProRule" id="PRU00723"/>
    </source>
</evidence>
<dbReference type="PANTHER" id="PTHR45740:SF14">
    <property type="entry name" value="NOVEL PROTEIN"/>
    <property type="match status" value="1"/>
</dbReference>
<feature type="compositionally biased region" description="Basic residues" evidence="5">
    <location>
        <begin position="247"/>
        <end position="259"/>
    </location>
</feature>
<keyword evidence="4" id="KW-0862">Zinc</keyword>
<evidence type="ECO:0000256" key="2">
    <source>
        <dbReference type="ARBA" id="ARBA00023242"/>
    </source>
</evidence>
<evidence type="ECO:0000256" key="1">
    <source>
        <dbReference type="ARBA" id="ARBA00004123"/>
    </source>
</evidence>
<keyword evidence="9" id="KW-1185">Reference proteome</keyword>
<reference evidence="8" key="1">
    <citation type="submission" date="2025-08" db="UniProtKB">
        <authorList>
            <consortium name="Ensembl"/>
        </authorList>
    </citation>
    <scope>IDENTIFICATION</scope>
</reference>
<keyword evidence="2" id="KW-0539">Nucleus</keyword>
<dbReference type="Ensembl" id="ENSDLAT00005065438.2">
    <property type="protein sequence ID" value="ENSDLAP00005061804.2"/>
    <property type="gene ID" value="ENSDLAG00005025840.2"/>
</dbReference>
<evidence type="ECO:0000256" key="5">
    <source>
        <dbReference type="SAM" id="MobiDB-lite"/>
    </source>
</evidence>
<evidence type="ECO:0000259" key="6">
    <source>
        <dbReference type="PROSITE" id="PS50103"/>
    </source>
</evidence>
<dbReference type="AlphaFoldDB" id="A0A8C4IWZ9"/>
<feature type="region of interest" description="Disordered" evidence="5">
    <location>
        <begin position="82"/>
        <end position="110"/>
    </location>
</feature>
<dbReference type="Pfam" id="PF02825">
    <property type="entry name" value="WWE"/>
    <property type="match status" value="2"/>
</dbReference>
<dbReference type="OrthoDB" id="20729at2759"/>
<dbReference type="Gene3D" id="3.30.720.50">
    <property type="match status" value="2"/>
</dbReference>
<name>A0A8C4IWZ9_DICLA</name>
<dbReference type="PANTHER" id="PTHR45740">
    <property type="entry name" value="POLY [ADP-RIBOSE] POLYMERASE"/>
    <property type="match status" value="1"/>
</dbReference>
<feature type="zinc finger region" description="C3H1-type" evidence="4">
    <location>
        <begin position="36"/>
        <end position="61"/>
    </location>
</feature>
<feature type="region of interest" description="Disordered" evidence="5">
    <location>
        <begin position="247"/>
        <end position="267"/>
    </location>
</feature>
<dbReference type="RefSeq" id="XP_051248052.1">
    <property type="nucleotide sequence ID" value="XM_051392092.1"/>
</dbReference>
<dbReference type="GO" id="GO:1990404">
    <property type="term" value="F:NAD+-protein mono-ADP-ribosyltransferase activity"/>
    <property type="evidence" value="ECO:0007669"/>
    <property type="project" value="TreeGrafter"/>
</dbReference>
<dbReference type="PROSITE" id="PS50918">
    <property type="entry name" value="WWE"/>
    <property type="match status" value="2"/>
</dbReference>
<feature type="domain" description="WWE" evidence="7">
    <location>
        <begin position="272"/>
        <end position="360"/>
    </location>
</feature>
<gene>
    <name evidence="8" type="primary">si:ch211-244b2.4</name>
</gene>
<dbReference type="InterPro" id="IPR000571">
    <property type="entry name" value="Znf_CCCH"/>
</dbReference>
<dbReference type="GO" id="GO:0005634">
    <property type="term" value="C:nucleus"/>
    <property type="evidence" value="ECO:0007669"/>
    <property type="project" value="UniProtKB-SubCell"/>
</dbReference>
<protein>
    <submittedName>
        <fullName evidence="8">Si:ch211-244b2.4</fullName>
    </submittedName>
</protein>